<dbReference type="SMART" id="SM00275">
    <property type="entry name" value="G_alpha"/>
    <property type="match status" value="1"/>
</dbReference>
<dbReference type="GO" id="GO:0007189">
    <property type="term" value="P:adenylate cyclase-activating G protein-coupled receptor signaling pathway"/>
    <property type="evidence" value="ECO:0007669"/>
    <property type="project" value="TreeGrafter"/>
</dbReference>
<dbReference type="InterPro" id="IPR011025">
    <property type="entry name" value="GproteinA_insert"/>
</dbReference>
<dbReference type="Gene3D" id="3.40.50.300">
    <property type="entry name" value="P-loop containing nucleotide triphosphate hydrolases"/>
    <property type="match status" value="1"/>
</dbReference>
<organism evidence="9 10">
    <name type="scientific">Hermanssonia centrifuga</name>
    <dbReference type="NCBI Taxonomy" id="98765"/>
    <lineage>
        <taxon>Eukaryota</taxon>
        <taxon>Fungi</taxon>
        <taxon>Dikarya</taxon>
        <taxon>Basidiomycota</taxon>
        <taxon>Agaricomycotina</taxon>
        <taxon>Agaricomycetes</taxon>
        <taxon>Polyporales</taxon>
        <taxon>Meruliaceae</taxon>
        <taxon>Hermanssonia</taxon>
    </lineage>
</organism>
<evidence type="ECO:0000256" key="3">
    <source>
        <dbReference type="ARBA" id="ARBA00022842"/>
    </source>
</evidence>
<evidence type="ECO:0000256" key="6">
    <source>
        <dbReference type="PIRSR" id="PIRSR601019-1"/>
    </source>
</evidence>
<name>A0A4S4K8W4_9APHY</name>
<dbReference type="GO" id="GO:0001664">
    <property type="term" value="F:G protein-coupled receptor binding"/>
    <property type="evidence" value="ECO:0007669"/>
    <property type="project" value="TreeGrafter"/>
</dbReference>
<feature type="compositionally biased region" description="Basic and acidic residues" evidence="8">
    <location>
        <begin position="8"/>
        <end position="21"/>
    </location>
</feature>
<evidence type="ECO:0000256" key="1">
    <source>
        <dbReference type="ARBA" id="ARBA00022723"/>
    </source>
</evidence>
<dbReference type="GO" id="GO:0031683">
    <property type="term" value="F:G-protein beta/gamma-subunit complex binding"/>
    <property type="evidence" value="ECO:0007669"/>
    <property type="project" value="InterPro"/>
</dbReference>
<accession>A0A4S4K8W4</accession>
<evidence type="ECO:0000256" key="5">
    <source>
        <dbReference type="ARBA" id="ARBA00023224"/>
    </source>
</evidence>
<dbReference type="AlphaFoldDB" id="A0A4S4K8W4"/>
<gene>
    <name evidence="9" type="ORF">EW026_g7445</name>
</gene>
<dbReference type="SUPFAM" id="SSF47895">
    <property type="entry name" value="Transducin (alpha subunit), insertion domain"/>
    <property type="match status" value="1"/>
</dbReference>
<comment type="caution">
    <text evidence="9">The sequence shown here is derived from an EMBL/GenBank/DDBJ whole genome shotgun (WGS) entry which is preliminary data.</text>
</comment>
<evidence type="ECO:0000256" key="2">
    <source>
        <dbReference type="ARBA" id="ARBA00022741"/>
    </source>
</evidence>
<sequence>MGNCISSSDREAAQRSQEIDKQIEEDSRKFKKECKILLLGSGESGKSTIVKQMKIIHQNGYNRDELLTFRTTIYKNLLESAHNILLAMRKIGVDCVNPSNRANADRILDYEIVASTSFYFSEELAQAIFQLWKDPIIPQVMDHSSEFYLMDSAS</sequence>
<keyword evidence="4 6" id="KW-0342">GTP-binding</keyword>
<reference evidence="9 10" key="1">
    <citation type="submission" date="2019-02" db="EMBL/GenBank/DDBJ databases">
        <title>Genome sequencing of the rare red list fungi Phlebia centrifuga.</title>
        <authorList>
            <person name="Buettner E."/>
            <person name="Kellner H."/>
        </authorList>
    </citation>
    <scope>NUCLEOTIDE SEQUENCE [LARGE SCALE GENOMIC DNA]</scope>
    <source>
        <strain evidence="9 10">DSM 108282</strain>
    </source>
</reference>
<evidence type="ECO:0000313" key="10">
    <source>
        <dbReference type="Proteomes" id="UP000309038"/>
    </source>
</evidence>
<dbReference type="PROSITE" id="PS51882">
    <property type="entry name" value="G_ALPHA"/>
    <property type="match status" value="1"/>
</dbReference>
<dbReference type="GO" id="GO:0005525">
    <property type="term" value="F:GTP binding"/>
    <property type="evidence" value="ECO:0007669"/>
    <property type="project" value="UniProtKB-KW"/>
</dbReference>
<feature type="binding site" evidence="6">
    <location>
        <begin position="43"/>
        <end position="48"/>
    </location>
    <ligand>
        <name>GTP</name>
        <dbReference type="ChEBI" id="CHEBI:37565"/>
    </ligand>
</feature>
<dbReference type="GO" id="GO:0003924">
    <property type="term" value="F:GTPase activity"/>
    <property type="evidence" value="ECO:0007669"/>
    <property type="project" value="InterPro"/>
</dbReference>
<keyword evidence="10" id="KW-1185">Reference proteome</keyword>
<dbReference type="EMBL" id="SGPJ01000541">
    <property type="protein sequence ID" value="THG93910.1"/>
    <property type="molecule type" value="Genomic_DNA"/>
</dbReference>
<feature type="region of interest" description="Disordered" evidence="8">
    <location>
        <begin position="1"/>
        <end position="21"/>
    </location>
</feature>
<keyword evidence="3 7" id="KW-0460">Magnesium</keyword>
<evidence type="ECO:0000256" key="8">
    <source>
        <dbReference type="SAM" id="MobiDB-lite"/>
    </source>
</evidence>
<dbReference type="InterPro" id="IPR001019">
    <property type="entry name" value="Gprotein_alpha_su"/>
</dbReference>
<keyword evidence="1 7" id="KW-0479">Metal-binding</keyword>
<evidence type="ECO:0000256" key="7">
    <source>
        <dbReference type="PIRSR" id="PIRSR601019-2"/>
    </source>
</evidence>
<proteinExistence type="predicted"/>
<dbReference type="SUPFAM" id="SSF52540">
    <property type="entry name" value="P-loop containing nucleoside triphosphate hydrolases"/>
    <property type="match status" value="1"/>
</dbReference>
<dbReference type="GO" id="GO:0005834">
    <property type="term" value="C:heterotrimeric G-protein complex"/>
    <property type="evidence" value="ECO:0007669"/>
    <property type="project" value="TreeGrafter"/>
</dbReference>
<dbReference type="GO" id="GO:0005737">
    <property type="term" value="C:cytoplasm"/>
    <property type="evidence" value="ECO:0007669"/>
    <property type="project" value="TreeGrafter"/>
</dbReference>
<keyword evidence="5" id="KW-0807">Transducer</keyword>
<dbReference type="FunFam" id="3.40.50.300:FF:000720">
    <property type="entry name" value="Guanine nucleotide-binding protein G(k) subunit alpha"/>
    <property type="match status" value="1"/>
</dbReference>
<evidence type="ECO:0000313" key="9">
    <source>
        <dbReference type="EMBL" id="THG93910.1"/>
    </source>
</evidence>
<protein>
    <submittedName>
        <fullName evidence="9">Uncharacterized protein</fullName>
    </submittedName>
</protein>
<keyword evidence="2 6" id="KW-0547">Nucleotide-binding</keyword>
<dbReference type="GO" id="GO:0046872">
    <property type="term" value="F:metal ion binding"/>
    <property type="evidence" value="ECO:0007669"/>
    <property type="project" value="UniProtKB-KW"/>
</dbReference>
<feature type="binding site" evidence="7">
    <location>
        <position position="47"/>
    </location>
    <ligand>
        <name>Mg(2+)</name>
        <dbReference type="ChEBI" id="CHEBI:18420"/>
    </ligand>
</feature>
<dbReference type="Pfam" id="PF00503">
    <property type="entry name" value="G-alpha"/>
    <property type="match status" value="1"/>
</dbReference>
<dbReference type="PANTHER" id="PTHR10218">
    <property type="entry name" value="GTP-BINDING PROTEIN ALPHA SUBUNIT"/>
    <property type="match status" value="1"/>
</dbReference>
<evidence type="ECO:0000256" key="4">
    <source>
        <dbReference type="ARBA" id="ARBA00023134"/>
    </source>
</evidence>
<dbReference type="InterPro" id="IPR027417">
    <property type="entry name" value="P-loop_NTPase"/>
</dbReference>
<dbReference type="PANTHER" id="PTHR10218:SF369">
    <property type="entry name" value="GUANINE NUCLEOTIDE-BINDING PROTEIN ALPHA-2 SUBUNIT"/>
    <property type="match status" value="1"/>
</dbReference>
<feature type="binding site" evidence="6">
    <location>
        <begin position="151"/>
        <end position="152"/>
    </location>
    <ligand>
        <name>GTP</name>
        <dbReference type="ChEBI" id="CHEBI:37565"/>
    </ligand>
</feature>
<dbReference type="Proteomes" id="UP000309038">
    <property type="component" value="Unassembled WGS sequence"/>
</dbReference>